<dbReference type="AlphaFoldDB" id="A0A1I7WY04"/>
<feature type="region of interest" description="Disordered" evidence="1">
    <location>
        <begin position="1"/>
        <end position="38"/>
    </location>
</feature>
<proteinExistence type="predicted"/>
<organism evidence="2 3">
    <name type="scientific">Heterorhabditis bacteriophora</name>
    <name type="common">Entomopathogenic nematode worm</name>
    <dbReference type="NCBI Taxonomy" id="37862"/>
    <lineage>
        <taxon>Eukaryota</taxon>
        <taxon>Metazoa</taxon>
        <taxon>Ecdysozoa</taxon>
        <taxon>Nematoda</taxon>
        <taxon>Chromadorea</taxon>
        <taxon>Rhabditida</taxon>
        <taxon>Rhabditina</taxon>
        <taxon>Rhabditomorpha</taxon>
        <taxon>Strongyloidea</taxon>
        <taxon>Heterorhabditidae</taxon>
        <taxon>Heterorhabditis</taxon>
    </lineage>
</organism>
<name>A0A1I7WY04_HETBA</name>
<evidence type="ECO:0000313" key="3">
    <source>
        <dbReference type="WBParaSite" id="Hba_10072"/>
    </source>
</evidence>
<keyword evidence="2" id="KW-1185">Reference proteome</keyword>
<feature type="compositionally biased region" description="Basic and acidic residues" evidence="1">
    <location>
        <begin position="1"/>
        <end position="26"/>
    </location>
</feature>
<evidence type="ECO:0000313" key="2">
    <source>
        <dbReference type="Proteomes" id="UP000095283"/>
    </source>
</evidence>
<sequence>MGDVSERRHSEADAKRSRVENDERGNSRTIGQPKGRSSVDLVSSDPVIESSIALRKLSEAFGNQFYVLRNIFFILHIDMFSGNICIPHMYRKCTIFKL</sequence>
<reference evidence="3" key="1">
    <citation type="submission" date="2016-11" db="UniProtKB">
        <authorList>
            <consortium name="WormBaseParasite"/>
        </authorList>
    </citation>
    <scope>IDENTIFICATION</scope>
</reference>
<dbReference type="WBParaSite" id="Hba_10072">
    <property type="protein sequence ID" value="Hba_10072"/>
    <property type="gene ID" value="Hba_10072"/>
</dbReference>
<protein>
    <submittedName>
        <fullName evidence="3">Uncharacterized protein</fullName>
    </submittedName>
</protein>
<accession>A0A1I7WY04</accession>
<evidence type="ECO:0000256" key="1">
    <source>
        <dbReference type="SAM" id="MobiDB-lite"/>
    </source>
</evidence>
<dbReference type="Proteomes" id="UP000095283">
    <property type="component" value="Unplaced"/>
</dbReference>